<accession>A0ABT9YKE9</accession>
<dbReference type="Pfam" id="PF17760">
    <property type="entry name" value="UvrA_inter"/>
    <property type="match status" value="1"/>
</dbReference>
<reference evidence="18 19" key="1">
    <citation type="submission" date="2023-07" db="EMBL/GenBank/DDBJ databases">
        <title>Genomic Encyclopedia of Type Strains, Phase IV (KMG-IV): sequencing the most valuable type-strain genomes for metagenomic binning, comparative biology and taxonomic classification.</title>
        <authorList>
            <person name="Goeker M."/>
        </authorList>
    </citation>
    <scope>NUCLEOTIDE SEQUENCE [LARGE SCALE GENOMIC DNA]</scope>
    <source>
        <strain evidence="18 19">DSM 19154</strain>
    </source>
</reference>
<proteinExistence type="inferred from homology"/>
<keyword evidence="7" id="KW-0228">DNA excision</keyword>
<comment type="subcellular location">
    <subcellularLocation>
        <location evidence="1">Cytoplasm</location>
    </subcellularLocation>
</comment>
<evidence type="ECO:0000256" key="11">
    <source>
        <dbReference type="ARBA" id="ARBA00022881"/>
    </source>
</evidence>
<evidence type="ECO:0000256" key="4">
    <source>
        <dbReference type="ARBA" id="ARBA00022737"/>
    </source>
</evidence>
<dbReference type="InterPro" id="IPR017871">
    <property type="entry name" value="ABC_transporter-like_CS"/>
</dbReference>
<organism evidence="18 19">
    <name type="scientific">Alkalicoccobacillus murimartini</name>
    <dbReference type="NCBI Taxonomy" id="171685"/>
    <lineage>
        <taxon>Bacteria</taxon>
        <taxon>Bacillati</taxon>
        <taxon>Bacillota</taxon>
        <taxon>Bacilli</taxon>
        <taxon>Bacillales</taxon>
        <taxon>Bacillaceae</taxon>
        <taxon>Alkalicoccobacillus</taxon>
    </lineage>
</organism>
<dbReference type="Proteomes" id="UP001225034">
    <property type="component" value="Unassembled WGS sequence"/>
</dbReference>
<evidence type="ECO:0000256" key="5">
    <source>
        <dbReference type="ARBA" id="ARBA00022741"/>
    </source>
</evidence>
<evidence type="ECO:0000256" key="12">
    <source>
        <dbReference type="ARBA" id="ARBA00023125"/>
    </source>
</evidence>
<evidence type="ECO:0000256" key="8">
    <source>
        <dbReference type="ARBA" id="ARBA00022771"/>
    </source>
</evidence>
<keyword evidence="5" id="KW-0547">Nucleotide-binding</keyword>
<dbReference type="PANTHER" id="PTHR43152:SF3">
    <property type="entry name" value="UVRABC SYSTEM PROTEIN A"/>
    <property type="match status" value="1"/>
</dbReference>
<evidence type="ECO:0000256" key="14">
    <source>
        <dbReference type="ARBA" id="ARBA00038000"/>
    </source>
</evidence>
<evidence type="ECO:0000256" key="9">
    <source>
        <dbReference type="ARBA" id="ARBA00022833"/>
    </source>
</evidence>
<keyword evidence="10" id="KW-0067">ATP-binding</keyword>
<evidence type="ECO:0000313" key="19">
    <source>
        <dbReference type="Proteomes" id="UP001225034"/>
    </source>
</evidence>
<evidence type="ECO:0000256" key="15">
    <source>
        <dbReference type="ARBA" id="ARBA00039316"/>
    </source>
</evidence>
<dbReference type="InterPro" id="IPR004602">
    <property type="entry name" value="UvrA"/>
</dbReference>
<dbReference type="RefSeq" id="WP_306984341.1">
    <property type="nucleotide sequence ID" value="NZ_JAUSUA010000005.1"/>
</dbReference>
<keyword evidence="11" id="KW-0267">Excision nuclease</keyword>
<dbReference type="Gene3D" id="1.10.8.280">
    <property type="entry name" value="ABC transporter ATPase domain-like"/>
    <property type="match status" value="1"/>
</dbReference>
<keyword evidence="12" id="KW-0238">DNA-binding</keyword>
<dbReference type="InterPro" id="IPR027417">
    <property type="entry name" value="P-loop_NTPase"/>
</dbReference>
<keyword evidence="3" id="KW-0479">Metal-binding</keyword>
<dbReference type="InterPro" id="IPR041102">
    <property type="entry name" value="UvrA_inter"/>
</dbReference>
<keyword evidence="8" id="KW-0863">Zinc-finger</keyword>
<evidence type="ECO:0000256" key="10">
    <source>
        <dbReference type="ARBA" id="ARBA00022840"/>
    </source>
</evidence>
<keyword evidence="4" id="KW-0677">Repeat</keyword>
<gene>
    <name evidence="18" type="ORF">J2S05_003153</name>
</gene>
<dbReference type="EMBL" id="JAUSUA010000005">
    <property type="protein sequence ID" value="MDQ0208342.1"/>
    <property type="molecule type" value="Genomic_DNA"/>
</dbReference>
<dbReference type="Pfam" id="PF17755">
    <property type="entry name" value="UvrA_DNA-bind"/>
    <property type="match status" value="1"/>
</dbReference>
<evidence type="ECO:0000256" key="13">
    <source>
        <dbReference type="ARBA" id="ARBA00023204"/>
    </source>
</evidence>
<dbReference type="InterPro" id="IPR003439">
    <property type="entry name" value="ABC_transporter-like_ATP-bd"/>
</dbReference>
<sequence>MSNLIKIVGASENNLKEVNVDIPRDQLVVLTGVSGSGKSSIAFNTLYAEGQMRYVESLSSYARQFLDQTSKPNVYSIEGLSPTISISQKTTSNNPRSTVGTLTEIYDHLRLLWSRTGVPYCVQCGTEIKRQSVDEMIDVIENLPLGTKIEVLAPLIDKARGDFTKEISKLKREGFHRVRVNETLYNVTEDEIVFDIEKLTNIDVVVDRMQVKPENRNRLADSIEMALGLSTKGNNVAIYKHDTHEKITFTEDFSCPNCEGVIPELSPRMFSFNNAYGACSTCTGLGFHLDIDPHKIIPNLNLSFEQDAINANGWSSNSESARAIFQALCKEFSLSLTTPLAKYSQEALNGLLYGCDLKTKVSFSGVIGDLRDRYKQTHSEKVKHQIESLMSPLECSSCQGKRLKPFILAVKLNQLSISDFCLLPINQAIVFVQDLKKDRRIVSIAKDLLVELENKLRFLIGVGLDYLTISRGAASLSGGESQRIRLASQLGSALTGVIYVLDEPSIGLHQKDNDRLLRTLNELKEAGNSLIIVEHDEDTIRAADYIIDVGPGAGNHGGEIVATGNVNDIISVPSSITGQYLSGRKEIPTPIERRKGNGHTLLIEGCNENNLKGMDVAIPLGTFTCVTGVSGSGKSSLVNEIVYKRLAADLNRANLKAGKHDKMHGIKHLDKVINVDQSPIGKTPRSNPSTYTGVFDDIRKLFALTPESKLRGYNPGRFSFNILGGRCEACAGEGLMRVEMHFLPDIFVNCDICQGTRYNRETLEITYKGKNISEVLNLSVEEALLFFENHKKIKRKINALYDAGLGYVKLGQSSTTLSGGESQRVKLASELLKPSTGSTIYILDEPTTGLHFADAHQLINVLQKLVNEGNTVLVIEHNLDLIKNADYLIDLGPEGGENGGYILSVGTPEEVMLCEESFTGEYLKRALEIQVKS</sequence>
<dbReference type="PROSITE" id="PS00211">
    <property type="entry name" value="ABC_TRANSPORTER_1"/>
    <property type="match status" value="2"/>
</dbReference>
<name>A0ABT9YKE9_9BACI</name>
<keyword evidence="9" id="KW-0862">Zinc</keyword>
<feature type="domain" description="ABC transporter" evidence="17">
    <location>
        <begin position="593"/>
        <end position="924"/>
    </location>
</feature>
<dbReference type="Gene3D" id="3.30.190.20">
    <property type="match status" value="1"/>
</dbReference>
<dbReference type="Gene3D" id="1.20.1580.10">
    <property type="entry name" value="ABC transporter ATPase like domain"/>
    <property type="match status" value="3"/>
</dbReference>
<dbReference type="NCBIfam" id="NF001503">
    <property type="entry name" value="PRK00349.1"/>
    <property type="match status" value="1"/>
</dbReference>
<dbReference type="NCBIfam" id="TIGR00630">
    <property type="entry name" value="uvra"/>
    <property type="match status" value="1"/>
</dbReference>
<evidence type="ECO:0000256" key="16">
    <source>
        <dbReference type="ARBA" id="ARBA00042156"/>
    </source>
</evidence>
<keyword evidence="2" id="KW-0963">Cytoplasm</keyword>
<dbReference type="CDD" id="cd03271">
    <property type="entry name" value="ABC_UvrA_II"/>
    <property type="match status" value="1"/>
</dbReference>
<comment type="caution">
    <text evidence="18">The sequence shown here is derived from an EMBL/GenBank/DDBJ whole genome shotgun (WGS) entry which is preliminary data.</text>
</comment>
<protein>
    <recommendedName>
        <fullName evidence="15">UvrABC system protein A</fullName>
    </recommendedName>
    <alternativeName>
        <fullName evidence="16">Excinuclease ABC subunit A</fullName>
    </alternativeName>
</protein>
<evidence type="ECO:0000256" key="2">
    <source>
        <dbReference type="ARBA" id="ARBA00022490"/>
    </source>
</evidence>
<dbReference type="PROSITE" id="PS50893">
    <property type="entry name" value="ABC_TRANSPORTER_2"/>
    <property type="match status" value="1"/>
</dbReference>
<dbReference type="InterPro" id="IPR041552">
    <property type="entry name" value="UvrA_DNA-bd"/>
</dbReference>
<keyword evidence="13" id="KW-0234">DNA repair</keyword>
<evidence type="ECO:0000259" key="17">
    <source>
        <dbReference type="PROSITE" id="PS50893"/>
    </source>
</evidence>
<evidence type="ECO:0000313" key="18">
    <source>
        <dbReference type="EMBL" id="MDQ0208342.1"/>
    </source>
</evidence>
<comment type="similarity">
    <text evidence="14">Belongs to the ABC transporter superfamily. UvrA family.</text>
</comment>
<dbReference type="Gene3D" id="3.40.50.300">
    <property type="entry name" value="P-loop containing nucleotide triphosphate hydrolases"/>
    <property type="match status" value="3"/>
</dbReference>
<dbReference type="Pfam" id="PF00005">
    <property type="entry name" value="ABC_tran"/>
    <property type="match status" value="1"/>
</dbReference>
<evidence type="ECO:0000256" key="7">
    <source>
        <dbReference type="ARBA" id="ARBA00022769"/>
    </source>
</evidence>
<evidence type="ECO:0000256" key="6">
    <source>
        <dbReference type="ARBA" id="ARBA00022763"/>
    </source>
</evidence>
<dbReference type="PANTHER" id="PTHR43152">
    <property type="entry name" value="UVRABC SYSTEM PROTEIN A"/>
    <property type="match status" value="1"/>
</dbReference>
<keyword evidence="19" id="KW-1185">Reference proteome</keyword>
<evidence type="ECO:0000256" key="1">
    <source>
        <dbReference type="ARBA" id="ARBA00004496"/>
    </source>
</evidence>
<evidence type="ECO:0000256" key="3">
    <source>
        <dbReference type="ARBA" id="ARBA00022723"/>
    </source>
</evidence>
<keyword evidence="6" id="KW-0227">DNA damage</keyword>
<dbReference type="SUPFAM" id="SSF52540">
    <property type="entry name" value="P-loop containing nucleoside triphosphate hydrolases"/>
    <property type="match status" value="2"/>
</dbReference>